<proteinExistence type="predicted"/>
<accession>A0AAI8B4J7</accession>
<evidence type="ECO:0000256" key="1">
    <source>
        <dbReference type="SAM" id="SignalP"/>
    </source>
</evidence>
<dbReference type="EMBL" id="CP008726">
    <property type="protein sequence ID" value="AIO65958.1"/>
    <property type="molecule type" value="Genomic_DNA"/>
</dbReference>
<evidence type="ECO:0000313" key="2">
    <source>
        <dbReference type="EMBL" id="AIO65958.1"/>
    </source>
</evidence>
<feature type="signal peptide" evidence="1">
    <location>
        <begin position="1"/>
        <end position="20"/>
    </location>
</feature>
<gene>
    <name evidence="2" type="ORF">DM82_1157</name>
</gene>
<organism evidence="2 3">
    <name type="scientific">Burkholderia oklahomensis</name>
    <dbReference type="NCBI Taxonomy" id="342113"/>
    <lineage>
        <taxon>Bacteria</taxon>
        <taxon>Pseudomonadati</taxon>
        <taxon>Pseudomonadota</taxon>
        <taxon>Betaproteobacteria</taxon>
        <taxon>Burkholderiales</taxon>
        <taxon>Burkholderiaceae</taxon>
        <taxon>Burkholderia</taxon>
        <taxon>pseudomallei group</taxon>
    </lineage>
</organism>
<dbReference type="KEGG" id="bok:DM82_1157"/>
<dbReference type="Proteomes" id="UP000029424">
    <property type="component" value="Chromosome 1"/>
</dbReference>
<protein>
    <submittedName>
        <fullName evidence="2">Bacteriophage lysis protein</fullName>
    </submittedName>
</protein>
<reference evidence="2 3" key="1">
    <citation type="submission" date="2014-06" db="EMBL/GenBank/DDBJ databases">
        <authorList>
            <person name="Bishop-Lilly K.A."/>
            <person name="Broomall S.M."/>
            <person name="Chain P.S."/>
            <person name="Chertkov O."/>
            <person name="Coyne S.R."/>
            <person name="Daligault H.E."/>
            <person name="Davenport K.W."/>
            <person name="Erkkila T."/>
            <person name="Frey K.G."/>
            <person name="Gibbons H.S."/>
            <person name="Gu W."/>
            <person name="Jaissle J."/>
            <person name="Johnson S.L."/>
            <person name="Koroleva G.I."/>
            <person name="Ladner J.T."/>
            <person name="Lo C.-C."/>
            <person name="Minogue T.D."/>
            <person name="Munk C."/>
            <person name="Palacios G.F."/>
            <person name="Redden C.L."/>
            <person name="Rosenzweig C.N."/>
            <person name="Scholz M.B."/>
            <person name="Teshima H."/>
            <person name="Xu Y."/>
        </authorList>
    </citation>
    <scope>NUCLEOTIDE SEQUENCE [LARGE SCALE GENOMIC DNA]</scope>
    <source>
        <strain evidence="2 3">EO147</strain>
    </source>
</reference>
<feature type="chain" id="PRO_5042495640" evidence="1">
    <location>
        <begin position="21"/>
        <end position="74"/>
    </location>
</feature>
<dbReference type="AlphaFoldDB" id="A0AAI8B4J7"/>
<name>A0AAI8B4J7_9BURK</name>
<keyword evidence="1" id="KW-0732">Signal</keyword>
<evidence type="ECO:0000313" key="3">
    <source>
        <dbReference type="Proteomes" id="UP000029424"/>
    </source>
</evidence>
<sequence length="74" mass="7829">MKRKVAIIALLLLAALTGCASKSETVRQPIATVCPTLPAPPAWVMVPPPMQTSTERLRSAFSPSPATISVRSTN</sequence>
<dbReference type="PROSITE" id="PS51257">
    <property type="entry name" value="PROKAR_LIPOPROTEIN"/>
    <property type="match status" value="1"/>
</dbReference>
<keyword evidence="3" id="KW-1185">Reference proteome</keyword>